<organism evidence="3 4">
    <name type="scientific">Clostridium collagenovorans DSM 3089</name>
    <dbReference type="NCBI Taxonomy" id="1121306"/>
    <lineage>
        <taxon>Bacteria</taxon>
        <taxon>Bacillati</taxon>
        <taxon>Bacillota</taxon>
        <taxon>Clostridia</taxon>
        <taxon>Eubacteriales</taxon>
        <taxon>Clostridiaceae</taxon>
        <taxon>Clostridium</taxon>
    </lineage>
</organism>
<dbReference type="Proteomes" id="UP000184526">
    <property type="component" value="Unassembled WGS sequence"/>
</dbReference>
<dbReference type="AlphaFoldDB" id="A0A1M5V9I1"/>
<dbReference type="Pfam" id="PF00589">
    <property type="entry name" value="Phage_integrase"/>
    <property type="match status" value="1"/>
</dbReference>
<dbReference type="GO" id="GO:0015074">
    <property type="term" value="P:DNA integration"/>
    <property type="evidence" value="ECO:0007669"/>
    <property type="project" value="InterPro"/>
</dbReference>
<keyword evidence="4" id="KW-1185">Reference proteome</keyword>
<evidence type="ECO:0000313" key="3">
    <source>
        <dbReference type="EMBL" id="SHH71932.1"/>
    </source>
</evidence>
<dbReference type="SUPFAM" id="SSF56349">
    <property type="entry name" value="DNA breaking-rejoining enzymes"/>
    <property type="match status" value="1"/>
</dbReference>
<dbReference type="Gene3D" id="1.10.443.10">
    <property type="entry name" value="Intergrase catalytic core"/>
    <property type="match status" value="1"/>
</dbReference>
<protein>
    <submittedName>
        <fullName evidence="3">Phage integrase family protein</fullName>
    </submittedName>
</protein>
<dbReference type="GO" id="GO:0003677">
    <property type="term" value="F:DNA binding"/>
    <property type="evidence" value="ECO:0007669"/>
    <property type="project" value="InterPro"/>
</dbReference>
<dbReference type="GO" id="GO:0006310">
    <property type="term" value="P:DNA recombination"/>
    <property type="evidence" value="ECO:0007669"/>
    <property type="project" value="UniProtKB-KW"/>
</dbReference>
<dbReference type="InterPro" id="IPR011010">
    <property type="entry name" value="DNA_brk_join_enz"/>
</dbReference>
<accession>A0A1M5V9I1</accession>
<reference evidence="3 4" key="1">
    <citation type="submission" date="2016-11" db="EMBL/GenBank/DDBJ databases">
        <authorList>
            <person name="Jaros S."/>
            <person name="Januszkiewicz K."/>
            <person name="Wedrychowicz H."/>
        </authorList>
    </citation>
    <scope>NUCLEOTIDE SEQUENCE [LARGE SCALE GENOMIC DNA]</scope>
    <source>
        <strain evidence="3 4">DSM 3089</strain>
    </source>
</reference>
<dbReference type="InterPro" id="IPR002104">
    <property type="entry name" value="Integrase_catalytic"/>
</dbReference>
<evidence type="ECO:0000256" key="1">
    <source>
        <dbReference type="ARBA" id="ARBA00023172"/>
    </source>
</evidence>
<dbReference type="EMBL" id="FQXP01000004">
    <property type="protein sequence ID" value="SHH71932.1"/>
    <property type="molecule type" value="Genomic_DNA"/>
</dbReference>
<evidence type="ECO:0000313" key="4">
    <source>
        <dbReference type="Proteomes" id="UP000184526"/>
    </source>
</evidence>
<evidence type="ECO:0000259" key="2">
    <source>
        <dbReference type="PROSITE" id="PS51898"/>
    </source>
</evidence>
<sequence>MGMRRGEILGLTWDSINFEEQELSITKQLVLTTKGPIFKEPKTKGSVRINPIPNSVFKLLLELQEYQKSLKEKVMVNEHNLVICKDNGCNYNPSSLTSSLKRTLKKIKFIRDAIP</sequence>
<gene>
    <name evidence="3" type="ORF">SAMN02745196_01185</name>
</gene>
<feature type="domain" description="Tyr recombinase" evidence="2">
    <location>
        <begin position="1"/>
        <end position="115"/>
    </location>
</feature>
<dbReference type="PROSITE" id="PS51898">
    <property type="entry name" value="TYR_RECOMBINASE"/>
    <property type="match status" value="1"/>
</dbReference>
<dbReference type="OrthoDB" id="9785687at2"/>
<keyword evidence="1" id="KW-0233">DNA recombination</keyword>
<dbReference type="InterPro" id="IPR013762">
    <property type="entry name" value="Integrase-like_cat_sf"/>
</dbReference>
<name>A0A1M5V9I1_9CLOT</name>
<dbReference type="STRING" id="1121306.SAMN02745196_01185"/>
<proteinExistence type="predicted"/>